<dbReference type="Pfam" id="PF14125">
    <property type="entry name" value="DUF4292"/>
    <property type="match status" value="1"/>
</dbReference>
<dbReference type="STRING" id="1150600.ADIARSV_1813"/>
<dbReference type="eggNOG" id="COG2834">
    <property type="taxonomic scope" value="Bacteria"/>
</dbReference>
<evidence type="ECO:0000313" key="3">
    <source>
        <dbReference type="Proteomes" id="UP000014174"/>
    </source>
</evidence>
<keyword evidence="1" id="KW-0812">Transmembrane</keyword>
<evidence type="ECO:0000256" key="1">
    <source>
        <dbReference type="SAM" id="Phobius"/>
    </source>
</evidence>
<accession>R9H1C7</accession>
<feature type="transmembrane region" description="Helical" evidence="1">
    <location>
        <begin position="88"/>
        <end position="106"/>
    </location>
</feature>
<dbReference type="AlphaFoldDB" id="R9H1C7"/>
<comment type="caution">
    <text evidence="2">The sequence shown here is derived from an EMBL/GenBank/DDBJ whole genome shotgun (WGS) entry which is preliminary data.</text>
</comment>
<keyword evidence="1" id="KW-1133">Transmembrane helix</keyword>
<keyword evidence="1" id="KW-0472">Membrane</keyword>
<dbReference type="RefSeq" id="WP_016195049.1">
    <property type="nucleotide sequence ID" value="NZ_AQPN01000069.1"/>
</dbReference>
<sequence>MKRNTQIKILVLLSVILSGFGCKTRKEVKPAVVPPVVKVTSNKSAVIAAINSSAFEFNTLSAKSKVGLMINTNSNDVSMNIRMQNKSIIWISVTAIAGIEVARVLITPDSIKVLNRIQGLYTAKPFSYIYQYANKQITFSTLQNLFLGNAIEGTVTESSVFSVHENQTQITSALSGMLYKLIMNANNKVVENTLQDPKGQRLIAKYADFQAVNGRKLPYSINLSSNATNRNIKIDLKYTSVSVNESLDFPFSVPKRFTVKD</sequence>
<proteinExistence type="predicted"/>
<name>R9H1C7_9SPHI</name>
<evidence type="ECO:0008006" key="4">
    <source>
        <dbReference type="Google" id="ProtNLM"/>
    </source>
</evidence>
<keyword evidence="3" id="KW-1185">Reference proteome</keyword>
<protein>
    <recommendedName>
        <fullName evidence="4">Deoxyuridine 5'-triphosphate nucleotidohydrolase</fullName>
    </recommendedName>
</protein>
<evidence type="ECO:0000313" key="2">
    <source>
        <dbReference type="EMBL" id="EOR95029.1"/>
    </source>
</evidence>
<dbReference type="EMBL" id="AQPN01000069">
    <property type="protein sequence ID" value="EOR95029.1"/>
    <property type="molecule type" value="Genomic_DNA"/>
</dbReference>
<reference evidence="2 3" key="1">
    <citation type="journal article" date="2013" name="Genome Announc.">
        <title>Draft Genome Sequence of Arcticibacter svalbardensis Strain MN12-7T, a Member of the Family Sphingobacteriaceae Isolated from an Arctic Soil Sample.</title>
        <authorList>
            <person name="Shivaji S."/>
            <person name="Ara S."/>
            <person name="Prasad S."/>
            <person name="Manasa B.P."/>
            <person name="Begum Z."/>
            <person name="Singh A."/>
            <person name="Kumar Pinnaka A."/>
        </authorList>
    </citation>
    <scope>NUCLEOTIDE SEQUENCE [LARGE SCALE GENOMIC DNA]</scope>
    <source>
        <strain evidence="2 3">MN12-7</strain>
    </source>
</reference>
<dbReference type="Gene3D" id="2.50.20.10">
    <property type="entry name" value="Lipoprotein localisation LolA/LolB/LppX"/>
    <property type="match status" value="1"/>
</dbReference>
<dbReference type="PROSITE" id="PS51257">
    <property type="entry name" value="PROKAR_LIPOPROTEIN"/>
    <property type="match status" value="1"/>
</dbReference>
<dbReference type="PATRIC" id="fig|1150600.3.peg.1786"/>
<dbReference type="InterPro" id="IPR025634">
    <property type="entry name" value="DUF4292"/>
</dbReference>
<dbReference type="OrthoDB" id="849114at2"/>
<gene>
    <name evidence="2" type="ORF">ADIARSV_1813</name>
</gene>
<dbReference type="Proteomes" id="UP000014174">
    <property type="component" value="Unassembled WGS sequence"/>
</dbReference>
<organism evidence="2 3">
    <name type="scientific">Arcticibacter svalbardensis MN12-7</name>
    <dbReference type="NCBI Taxonomy" id="1150600"/>
    <lineage>
        <taxon>Bacteria</taxon>
        <taxon>Pseudomonadati</taxon>
        <taxon>Bacteroidota</taxon>
        <taxon>Sphingobacteriia</taxon>
        <taxon>Sphingobacteriales</taxon>
        <taxon>Sphingobacteriaceae</taxon>
        <taxon>Arcticibacter</taxon>
    </lineage>
</organism>